<reference evidence="5" key="1">
    <citation type="submission" date="2022-07" db="EMBL/GenBank/DDBJ databases">
        <title>Taxonomy of Aspergillus series Nigri: significant species reduction supported by multi-species coalescent approaches.</title>
        <authorList>
            <person name="Bian C."/>
            <person name="Kusuya Y."/>
            <person name="Sklenar F."/>
            <person name="D'hooge E."/>
            <person name="Yaguchi T."/>
            <person name="Takahashi H."/>
            <person name="Hubka V."/>
        </authorList>
    </citation>
    <scope>NUCLEOTIDE SEQUENCE</scope>
    <source>
        <strain evidence="5">CBS 733.88</strain>
    </source>
</reference>
<accession>A0A9W6DQD9</accession>
<keyword evidence="4" id="KW-0472">Membrane</keyword>
<evidence type="ECO:0008006" key="7">
    <source>
        <dbReference type="Google" id="ProtNLM"/>
    </source>
</evidence>
<evidence type="ECO:0000313" key="5">
    <source>
        <dbReference type="EMBL" id="GKZ25098.1"/>
    </source>
</evidence>
<evidence type="ECO:0000256" key="4">
    <source>
        <dbReference type="SAM" id="Phobius"/>
    </source>
</evidence>
<dbReference type="GO" id="GO:0043386">
    <property type="term" value="P:mycotoxin biosynthetic process"/>
    <property type="evidence" value="ECO:0007669"/>
    <property type="project" value="InterPro"/>
</dbReference>
<comment type="caution">
    <text evidence="5">The sequence shown here is derived from an EMBL/GenBank/DDBJ whole genome shotgun (WGS) entry which is preliminary data.</text>
</comment>
<protein>
    <recommendedName>
        <fullName evidence="7">Tat pathway signal sequence</fullName>
    </recommendedName>
</protein>
<comment type="pathway">
    <text evidence="1">Mycotoxin biosynthesis.</text>
</comment>
<proteinExistence type="inferred from homology"/>
<comment type="similarity">
    <text evidence="2">Belongs to the ustYa family.</text>
</comment>
<dbReference type="AlphaFoldDB" id="A0A9W6DQD9"/>
<evidence type="ECO:0000256" key="1">
    <source>
        <dbReference type="ARBA" id="ARBA00004685"/>
    </source>
</evidence>
<organism evidence="5 6">
    <name type="scientific">Aspergillus brasiliensis</name>
    <dbReference type="NCBI Taxonomy" id="319629"/>
    <lineage>
        <taxon>Eukaryota</taxon>
        <taxon>Fungi</taxon>
        <taxon>Dikarya</taxon>
        <taxon>Ascomycota</taxon>
        <taxon>Pezizomycotina</taxon>
        <taxon>Eurotiomycetes</taxon>
        <taxon>Eurotiomycetidae</taxon>
        <taxon>Eurotiales</taxon>
        <taxon>Aspergillaceae</taxon>
        <taxon>Aspergillus</taxon>
        <taxon>Aspergillus subgen. Circumdati</taxon>
    </lineage>
</organism>
<dbReference type="PANTHER" id="PTHR33365:SF4">
    <property type="entry name" value="CYCLOCHLOROTINE BIOSYNTHESIS PROTEIN O"/>
    <property type="match status" value="1"/>
</dbReference>
<keyword evidence="4" id="KW-0812">Transmembrane</keyword>
<name>A0A9W6DQD9_9EURO</name>
<dbReference type="InterPro" id="IPR021765">
    <property type="entry name" value="UstYa-like"/>
</dbReference>
<feature type="transmembrane region" description="Helical" evidence="4">
    <location>
        <begin position="51"/>
        <end position="74"/>
    </location>
</feature>
<evidence type="ECO:0000313" key="6">
    <source>
        <dbReference type="Proteomes" id="UP001143548"/>
    </source>
</evidence>
<dbReference type="Pfam" id="PF11807">
    <property type="entry name" value="UstYa"/>
    <property type="match status" value="1"/>
</dbReference>
<dbReference type="PANTHER" id="PTHR33365">
    <property type="entry name" value="YALI0B05434P"/>
    <property type="match status" value="1"/>
</dbReference>
<evidence type="ECO:0000256" key="2">
    <source>
        <dbReference type="ARBA" id="ARBA00035112"/>
    </source>
</evidence>
<dbReference type="EMBL" id="BROQ01000102">
    <property type="protein sequence ID" value="GKZ25098.1"/>
    <property type="molecule type" value="Genomic_DNA"/>
</dbReference>
<keyword evidence="4" id="KW-1133">Transmembrane helix</keyword>
<evidence type="ECO:0000256" key="3">
    <source>
        <dbReference type="SAM" id="MobiDB-lite"/>
    </source>
</evidence>
<feature type="region of interest" description="Disordered" evidence="3">
    <location>
        <begin position="1"/>
        <end position="22"/>
    </location>
</feature>
<sequence length="292" mass="33933">MKDAAYCPVDDGSDCHGSSSSLDKDEARRGLLSNPFEDHEFHFSPPISRKYLFFGVVCAVLLVLNTVMLVFNIWTAMPRSRRENFMQKPIDYWLPGFESGIVYEKRQFYSAHSDYAGVGPEVDAKWHGLTRGAMGISRQQLTALNNHPDDAVRLENTGLDQEYMATFDVLHQLHCVDLLRKGIHMDYYRDKDPHFVNQTQERIFFHLDHCVDILRQTLMCHDDLSLVTYNWVKGLDIPYPNFNTYHTCKNWDTFFALNQKLDVSARWEDGKVVEEYPIPRKPEHVDGMWPPP</sequence>
<gene>
    <name evidence="5" type="ORF">AbraCBS73388_000543</name>
</gene>
<dbReference type="Proteomes" id="UP001143548">
    <property type="component" value="Unassembled WGS sequence"/>
</dbReference>